<feature type="domain" description="YbaK/aminoacyl-tRNA synthetase-associated" evidence="2">
    <location>
        <begin position="44"/>
        <end position="169"/>
    </location>
</feature>
<dbReference type="InterPro" id="IPR036754">
    <property type="entry name" value="YbaK/aa-tRNA-synt-asso_dom_sf"/>
</dbReference>
<accession>A0A926D8N4</accession>
<dbReference type="InterPro" id="IPR040285">
    <property type="entry name" value="ProX/PRXD1"/>
</dbReference>
<dbReference type="InterPro" id="IPR007214">
    <property type="entry name" value="YbaK/aa-tRNA-synth-assoc-dom"/>
</dbReference>
<dbReference type="EMBL" id="JACRSN010000005">
    <property type="protein sequence ID" value="MBC8533364.1"/>
    <property type="molecule type" value="Genomic_DNA"/>
</dbReference>
<sequence length="200" mass="22517">MSDFFLDPVLYTGRPASNAGRLPKELRCYDLLEQLHIPFQRADHSPADTIAECAAVEQVIGHGICKNLFLCNRQKTAFYLLVMPGEKPFRTKQLSHQIQSARLSFASAEALLQYLDLTPGSVSILGLMNDPDHRVQLLMDRDVAQAAYFRCHPCINTSSLVMRTSDLLDRFLPYTGHRPIFVNLTAEPDSGEPEKRSPEK</sequence>
<dbReference type="AlphaFoldDB" id="A0A926D8N4"/>
<dbReference type="PANTHER" id="PTHR31423">
    <property type="entry name" value="YBAK DOMAIN-CONTAINING PROTEIN"/>
    <property type="match status" value="1"/>
</dbReference>
<reference evidence="3" key="1">
    <citation type="submission" date="2020-08" db="EMBL/GenBank/DDBJ databases">
        <title>Genome public.</title>
        <authorList>
            <person name="Liu C."/>
            <person name="Sun Q."/>
        </authorList>
    </citation>
    <scope>NUCLEOTIDE SEQUENCE</scope>
    <source>
        <strain evidence="3">NSJ-40</strain>
    </source>
</reference>
<dbReference type="Pfam" id="PF04073">
    <property type="entry name" value="tRNA_edit"/>
    <property type="match status" value="1"/>
</dbReference>
<evidence type="ECO:0000256" key="1">
    <source>
        <dbReference type="ARBA" id="ARBA00010201"/>
    </source>
</evidence>
<dbReference type="Proteomes" id="UP000651482">
    <property type="component" value="Unassembled WGS sequence"/>
</dbReference>
<evidence type="ECO:0000313" key="3">
    <source>
        <dbReference type="EMBL" id="MBC8533364.1"/>
    </source>
</evidence>
<name>A0A926D8N4_9FIRM</name>
<dbReference type="RefSeq" id="WP_249318716.1">
    <property type="nucleotide sequence ID" value="NZ_JACRSN010000005.1"/>
</dbReference>
<dbReference type="GO" id="GO:0002161">
    <property type="term" value="F:aminoacyl-tRNA deacylase activity"/>
    <property type="evidence" value="ECO:0007669"/>
    <property type="project" value="InterPro"/>
</dbReference>
<gene>
    <name evidence="3" type="ORF">IAG03_04955</name>
</gene>
<keyword evidence="4" id="KW-1185">Reference proteome</keyword>
<evidence type="ECO:0000259" key="2">
    <source>
        <dbReference type="Pfam" id="PF04073"/>
    </source>
</evidence>
<comment type="similarity">
    <text evidence="1">Belongs to the PRORSD1 family.</text>
</comment>
<evidence type="ECO:0000313" key="4">
    <source>
        <dbReference type="Proteomes" id="UP000651482"/>
    </source>
</evidence>
<organism evidence="3 4">
    <name type="scientific">Yeguia hominis</name>
    <dbReference type="NCBI Taxonomy" id="2763662"/>
    <lineage>
        <taxon>Bacteria</taxon>
        <taxon>Bacillati</taxon>
        <taxon>Bacillota</taxon>
        <taxon>Clostridia</taxon>
        <taxon>Eubacteriales</taxon>
        <taxon>Yeguiaceae</taxon>
        <taxon>Yeguia</taxon>
    </lineage>
</organism>
<proteinExistence type="inferred from homology"/>
<comment type="caution">
    <text evidence="3">The sequence shown here is derived from an EMBL/GenBank/DDBJ whole genome shotgun (WGS) entry which is preliminary data.</text>
</comment>
<dbReference type="Gene3D" id="3.90.960.10">
    <property type="entry name" value="YbaK/aminoacyl-tRNA synthetase-associated domain"/>
    <property type="match status" value="1"/>
</dbReference>
<dbReference type="PANTHER" id="PTHR31423:SF3">
    <property type="entry name" value="PROLYL-TRNA SYNTHETASE ASSOCIATED DOMAIN-CONTAINING PROTEIN 1-RELATED"/>
    <property type="match status" value="1"/>
</dbReference>
<dbReference type="SUPFAM" id="SSF55826">
    <property type="entry name" value="YbaK/ProRS associated domain"/>
    <property type="match status" value="1"/>
</dbReference>
<protein>
    <submittedName>
        <fullName evidence="3">Prolyl-tRNA synthetase associated domain-containing protein</fullName>
    </submittedName>
</protein>
<dbReference type="CDD" id="cd04335">
    <property type="entry name" value="PrdX_deacylase"/>
    <property type="match status" value="1"/>
</dbReference>